<accession>A0A1A8XL36</accession>
<feature type="compositionally biased region" description="Basic and acidic residues" evidence="1">
    <location>
        <begin position="63"/>
        <end position="79"/>
    </location>
</feature>
<feature type="region of interest" description="Disordered" evidence="1">
    <location>
        <begin position="44"/>
        <end position="79"/>
    </location>
</feature>
<keyword evidence="3" id="KW-1185">Reference proteome</keyword>
<dbReference type="Proteomes" id="UP000199169">
    <property type="component" value="Unassembled WGS sequence"/>
</dbReference>
<dbReference type="AlphaFoldDB" id="A0A1A8XL36"/>
<sequence>MCRWRRLKIAFTAMHALQRNLTRASLIMPSLQIRNLPDDLYQTPAVAPEFGAGGADRASQGNGEHRSRAPGTDSRKHQP</sequence>
<evidence type="ECO:0000313" key="3">
    <source>
        <dbReference type="Proteomes" id="UP000199169"/>
    </source>
</evidence>
<organism evidence="2 3">
    <name type="scientific">Candidatus Accumulibacter aalborgensis</name>
    <dbReference type="NCBI Taxonomy" id="1860102"/>
    <lineage>
        <taxon>Bacteria</taxon>
        <taxon>Pseudomonadati</taxon>
        <taxon>Pseudomonadota</taxon>
        <taxon>Betaproteobacteria</taxon>
        <taxon>Candidatus Accumulibacter</taxon>
    </lineage>
</organism>
<reference evidence="2 3" key="1">
    <citation type="submission" date="2016-06" db="EMBL/GenBank/DDBJ databases">
        <authorList>
            <person name="Kjaerup R.B."/>
            <person name="Dalgaard T.S."/>
            <person name="Juul-Madsen H.R."/>
        </authorList>
    </citation>
    <scope>NUCLEOTIDE SEQUENCE [LARGE SCALE GENOMIC DNA]</scope>
    <source>
        <strain evidence="2">3</strain>
    </source>
</reference>
<proteinExistence type="predicted"/>
<evidence type="ECO:0000313" key="2">
    <source>
        <dbReference type="EMBL" id="SBT04663.1"/>
    </source>
</evidence>
<gene>
    <name evidence="2" type="ORF">ACCAA_1740002</name>
</gene>
<protein>
    <submittedName>
        <fullName evidence="2">Uncharacterized protein</fullName>
    </submittedName>
</protein>
<evidence type="ECO:0000256" key="1">
    <source>
        <dbReference type="SAM" id="MobiDB-lite"/>
    </source>
</evidence>
<dbReference type="EMBL" id="FLQX01000084">
    <property type="protein sequence ID" value="SBT04663.1"/>
    <property type="molecule type" value="Genomic_DNA"/>
</dbReference>
<name>A0A1A8XL36_9PROT</name>
<dbReference type="STRING" id="1860102.ACCAA_1740002"/>